<proteinExistence type="predicted"/>
<dbReference type="RefSeq" id="WP_188175027.1">
    <property type="nucleotide sequence ID" value="NZ_JACVVD010000004.1"/>
</dbReference>
<reference evidence="1" key="1">
    <citation type="submission" date="2020-09" db="EMBL/GenBank/DDBJ databases">
        <title>Draft Genome Sequence of Paenibacillus sp. WST5.</title>
        <authorList>
            <person name="Bao Z."/>
        </authorList>
    </citation>
    <scope>NUCLEOTIDE SEQUENCE</scope>
    <source>
        <strain evidence="1">WST5</strain>
    </source>
</reference>
<evidence type="ECO:0000313" key="1">
    <source>
        <dbReference type="EMBL" id="MBD0381235.1"/>
    </source>
</evidence>
<protein>
    <submittedName>
        <fullName evidence="1">Uncharacterized protein</fullName>
    </submittedName>
</protein>
<keyword evidence="2" id="KW-1185">Reference proteome</keyword>
<dbReference type="AlphaFoldDB" id="A0A926QJ63"/>
<comment type="caution">
    <text evidence="1">The sequence shown here is derived from an EMBL/GenBank/DDBJ whole genome shotgun (WGS) entry which is preliminary data.</text>
</comment>
<organism evidence="1 2">
    <name type="scientific">Paenibacillus sedimenti</name>
    <dbReference type="NCBI Taxonomy" id="2770274"/>
    <lineage>
        <taxon>Bacteria</taxon>
        <taxon>Bacillati</taxon>
        <taxon>Bacillota</taxon>
        <taxon>Bacilli</taxon>
        <taxon>Bacillales</taxon>
        <taxon>Paenibacillaceae</taxon>
        <taxon>Paenibacillus</taxon>
    </lineage>
</organism>
<evidence type="ECO:0000313" key="2">
    <source>
        <dbReference type="Proteomes" id="UP000650466"/>
    </source>
</evidence>
<accession>A0A926QJ63</accession>
<name>A0A926QJ63_9BACL</name>
<dbReference type="EMBL" id="JACVVD010000004">
    <property type="protein sequence ID" value="MBD0381235.1"/>
    <property type="molecule type" value="Genomic_DNA"/>
</dbReference>
<gene>
    <name evidence="1" type="ORF">ICC18_14010</name>
</gene>
<sequence>MKKVVLPGLIVDALDEYRELYDNHIPTMVAHSFKNYQTNEAGRIVRDFAADNFETFLRAMLYDYESEETLQDRIKHGVLEIYQGWIQAPIDATDPKTREHFAEQVTQFVTTIFEEDSQRK</sequence>
<dbReference type="Proteomes" id="UP000650466">
    <property type="component" value="Unassembled WGS sequence"/>
</dbReference>